<dbReference type="RefSeq" id="WP_200609946.1">
    <property type="nucleotide sequence ID" value="NZ_JAEHHL010000006.1"/>
</dbReference>
<dbReference type="EMBL" id="JAEHHL010000006">
    <property type="protein sequence ID" value="MBK0399754.1"/>
    <property type="molecule type" value="Genomic_DNA"/>
</dbReference>
<dbReference type="Proteomes" id="UP000655420">
    <property type="component" value="Unassembled WGS sequence"/>
</dbReference>
<organism evidence="3 4">
    <name type="scientific">Thermohalobaculum xanthum</name>
    <dbReference type="NCBI Taxonomy" id="2753746"/>
    <lineage>
        <taxon>Bacteria</taxon>
        <taxon>Pseudomonadati</taxon>
        <taxon>Pseudomonadota</taxon>
        <taxon>Alphaproteobacteria</taxon>
        <taxon>Rhodobacterales</taxon>
        <taxon>Paracoccaceae</taxon>
        <taxon>Thermohalobaculum</taxon>
    </lineage>
</organism>
<dbReference type="Pfam" id="PF13439">
    <property type="entry name" value="Glyco_transf_4"/>
    <property type="match status" value="1"/>
</dbReference>
<keyword evidence="4" id="KW-1185">Reference proteome</keyword>
<dbReference type="Pfam" id="PF00534">
    <property type="entry name" value="Glycos_transf_1"/>
    <property type="match status" value="1"/>
</dbReference>
<feature type="domain" description="Glycosyl transferase family 1" evidence="1">
    <location>
        <begin position="216"/>
        <end position="360"/>
    </location>
</feature>
<dbReference type="Gene3D" id="3.40.50.2000">
    <property type="entry name" value="Glycogen Phosphorylase B"/>
    <property type="match status" value="2"/>
</dbReference>
<name>A0A8J7M734_9RHOB</name>
<proteinExistence type="predicted"/>
<reference evidence="3" key="1">
    <citation type="submission" date="2020-12" db="EMBL/GenBank/DDBJ databases">
        <title>Bacterial taxonomy.</title>
        <authorList>
            <person name="Pan X."/>
        </authorList>
    </citation>
    <scope>NUCLEOTIDE SEQUENCE</scope>
    <source>
        <strain evidence="3">M0105</strain>
    </source>
</reference>
<protein>
    <submittedName>
        <fullName evidence="3">Glycosyltransferase family 4 protein</fullName>
    </submittedName>
</protein>
<dbReference type="GO" id="GO:0016757">
    <property type="term" value="F:glycosyltransferase activity"/>
    <property type="evidence" value="ECO:0007669"/>
    <property type="project" value="InterPro"/>
</dbReference>
<dbReference type="InterPro" id="IPR028098">
    <property type="entry name" value="Glyco_trans_4-like_N"/>
</dbReference>
<evidence type="ECO:0000313" key="4">
    <source>
        <dbReference type="Proteomes" id="UP000655420"/>
    </source>
</evidence>
<dbReference type="InterPro" id="IPR001296">
    <property type="entry name" value="Glyco_trans_1"/>
</dbReference>
<dbReference type="PANTHER" id="PTHR12526">
    <property type="entry name" value="GLYCOSYLTRANSFERASE"/>
    <property type="match status" value="1"/>
</dbReference>
<sequence>MKICFITMEFTTEENFHGGLANYLDKITQSLTKRGHQVHIITRSSADGVIEKSGVRIHRVVPRWDQKMRLDHIDPIIPRMYYIPYQDFKAAWCIWRYWLRLKRLENFDIVQVTNVMSVGLFFRYERTLPVVTRLSSFRPLWDTASGIPITPGVRVRWWMERIAIKGTSHVFAPSNYVAHLAEREYGLQKVSVIGSPFSIDGEVSPCERALEPFFCEPFALFFGRQTQMKGVDVLGRSVKRIFENYPDFRIAFVGNDGISPNGGSMMEYIKDLLSEYSDRLYVSPAKKRDELFEIVANARLVILPSICDNLPNTCLESMALGRVVIATQGTCFEELIEDTQSGFLVEAGSEKKLEEKIHSVWRFSDDTLKLIGGRAKSAMRRFAPESAVTGHLEFYQRAVAASKMRNRAR</sequence>
<evidence type="ECO:0000259" key="1">
    <source>
        <dbReference type="Pfam" id="PF00534"/>
    </source>
</evidence>
<feature type="domain" description="Glycosyltransferase subfamily 4-like N-terminal" evidence="2">
    <location>
        <begin position="18"/>
        <end position="193"/>
    </location>
</feature>
<dbReference type="AlphaFoldDB" id="A0A8J7M734"/>
<comment type="caution">
    <text evidence="3">The sequence shown here is derived from an EMBL/GenBank/DDBJ whole genome shotgun (WGS) entry which is preliminary data.</text>
</comment>
<gene>
    <name evidence="3" type="ORF">H0I76_11180</name>
</gene>
<dbReference type="PANTHER" id="PTHR12526:SF623">
    <property type="entry name" value="WABG"/>
    <property type="match status" value="1"/>
</dbReference>
<dbReference type="SUPFAM" id="SSF53756">
    <property type="entry name" value="UDP-Glycosyltransferase/glycogen phosphorylase"/>
    <property type="match status" value="1"/>
</dbReference>
<dbReference type="CDD" id="cd03801">
    <property type="entry name" value="GT4_PimA-like"/>
    <property type="match status" value="1"/>
</dbReference>
<evidence type="ECO:0000259" key="2">
    <source>
        <dbReference type="Pfam" id="PF13439"/>
    </source>
</evidence>
<evidence type="ECO:0000313" key="3">
    <source>
        <dbReference type="EMBL" id="MBK0399754.1"/>
    </source>
</evidence>
<accession>A0A8J7M734</accession>